<dbReference type="PROSITE" id="PS51635">
    <property type="entry name" value="PNPLA"/>
    <property type="match status" value="1"/>
</dbReference>
<dbReference type="InterPro" id="IPR002641">
    <property type="entry name" value="PNPLA_dom"/>
</dbReference>
<evidence type="ECO:0000256" key="1">
    <source>
        <dbReference type="ARBA" id="ARBA00022801"/>
    </source>
</evidence>
<dbReference type="GO" id="GO:0016787">
    <property type="term" value="F:hydrolase activity"/>
    <property type="evidence" value="ECO:0007669"/>
    <property type="project" value="UniProtKB-UniRule"/>
</dbReference>
<feature type="active site" description="Proton acceptor" evidence="4">
    <location>
        <position position="178"/>
    </location>
</feature>
<keyword evidence="1 4" id="KW-0378">Hydrolase</keyword>
<gene>
    <name evidence="6" type="ORF">SAMN02745152_01813</name>
</gene>
<sequence length="302" mass="34237">MKDNTDKNIKGEAVCSGNFSKTGLVLEGGAMRGMFTAGVLDVLMENEIYTDGVVGVSAGAVFGCNYKSRQIGRTIRYNKRFAGDWRYCSIRSLLKTGDIYGADFCYNRIPNELDVFDLESYKKNPIPFYVAASDCRTGKCVYKKLETCDENDLKWMRASASMPLASRPVEVDGYKLLDGGMTDSIPLEFFEKLGFSRNIVVLTQPRDYKKSPNALMPFIKMSLRKYPALVQAMQNRHKMYNAETEYVFEQEKKGNVLVICPENSLGISRTEKNPDELQRVYEIGRNIATKMLSEIKEFVDHK</sequence>
<evidence type="ECO:0000313" key="6">
    <source>
        <dbReference type="EMBL" id="SJZ97402.1"/>
    </source>
</evidence>
<feature type="short sequence motif" description="GXSXG" evidence="4">
    <location>
        <begin position="55"/>
        <end position="59"/>
    </location>
</feature>
<dbReference type="SUPFAM" id="SSF52151">
    <property type="entry name" value="FabD/lysophospholipase-like"/>
    <property type="match status" value="1"/>
</dbReference>
<dbReference type="AlphaFoldDB" id="A0A1T4Q0U9"/>
<evidence type="ECO:0000256" key="3">
    <source>
        <dbReference type="ARBA" id="ARBA00023098"/>
    </source>
</evidence>
<dbReference type="Proteomes" id="UP000190395">
    <property type="component" value="Unassembled WGS sequence"/>
</dbReference>
<keyword evidence="2 4" id="KW-0442">Lipid degradation</keyword>
<evidence type="ECO:0000256" key="2">
    <source>
        <dbReference type="ARBA" id="ARBA00022963"/>
    </source>
</evidence>
<keyword evidence="7" id="KW-1185">Reference proteome</keyword>
<dbReference type="GO" id="GO:0016042">
    <property type="term" value="P:lipid catabolic process"/>
    <property type="evidence" value="ECO:0007669"/>
    <property type="project" value="UniProtKB-UniRule"/>
</dbReference>
<feature type="short sequence motif" description="DGA/G" evidence="4">
    <location>
        <begin position="178"/>
        <end position="180"/>
    </location>
</feature>
<dbReference type="GeneID" id="303368041"/>
<dbReference type="RefSeq" id="WP_078931544.1">
    <property type="nucleotide sequence ID" value="NZ_CAMCOW010000081.1"/>
</dbReference>
<dbReference type="PANTHER" id="PTHR14226:SF25">
    <property type="entry name" value="PHOSPHOESTERASE"/>
    <property type="match status" value="1"/>
</dbReference>
<name>A0A1T4Q0U9_9SPIR</name>
<keyword evidence="3 4" id="KW-0443">Lipid metabolism</keyword>
<dbReference type="OrthoDB" id="9802424at2"/>
<dbReference type="STRING" id="225004.SAMN02745152_01813"/>
<reference evidence="6 7" key="1">
    <citation type="submission" date="2017-02" db="EMBL/GenBank/DDBJ databases">
        <authorList>
            <person name="Peterson S.W."/>
        </authorList>
    </citation>
    <scope>NUCLEOTIDE SEQUENCE [LARGE SCALE GENOMIC DNA]</scope>
    <source>
        <strain evidence="6 7">ATCC BAA-909</strain>
    </source>
</reference>
<feature type="active site" description="Nucleophile" evidence="4">
    <location>
        <position position="57"/>
    </location>
</feature>
<accession>A0A1T4Q0U9</accession>
<dbReference type="Pfam" id="PF01734">
    <property type="entry name" value="Patatin"/>
    <property type="match status" value="1"/>
</dbReference>
<feature type="domain" description="PNPLA" evidence="5">
    <location>
        <begin position="24"/>
        <end position="191"/>
    </location>
</feature>
<dbReference type="InterPro" id="IPR045943">
    <property type="entry name" value="DUF6363"/>
</dbReference>
<dbReference type="InterPro" id="IPR016035">
    <property type="entry name" value="Acyl_Trfase/lysoPLipase"/>
</dbReference>
<protein>
    <submittedName>
        <fullName evidence="6">Predicted phospholipase, patatin/cPLA2 family</fullName>
    </submittedName>
</protein>
<evidence type="ECO:0000259" key="5">
    <source>
        <dbReference type="PROSITE" id="PS51635"/>
    </source>
</evidence>
<dbReference type="InterPro" id="IPR037483">
    <property type="entry name" value="YjjU-like"/>
</dbReference>
<dbReference type="InterPro" id="IPR050301">
    <property type="entry name" value="NTE"/>
</dbReference>
<dbReference type="PANTHER" id="PTHR14226">
    <property type="entry name" value="NEUROPATHY TARGET ESTERASE/SWISS CHEESE D.MELANOGASTER"/>
    <property type="match status" value="1"/>
</dbReference>
<dbReference type="Pfam" id="PF19890">
    <property type="entry name" value="DUF6363"/>
    <property type="match status" value="1"/>
</dbReference>
<proteinExistence type="predicted"/>
<evidence type="ECO:0000256" key="4">
    <source>
        <dbReference type="PROSITE-ProRule" id="PRU01161"/>
    </source>
</evidence>
<organism evidence="6 7">
    <name type="scientific">Treponema berlinense</name>
    <dbReference type="NCBI Taxonomy" id="225004"/>
    <lineage>
        <taxon>Bacteria</taxon>
        <taxon>Pseudomonadati</taxon>
        <taxon>Spirochaetota</taxon>
        <taxon>Spirochaetia</taxon>
        <taxon>Spirochaetales</taxon>
        <taxon>Treponemataceae</taxon>
        <taxon>Treponema</taxon>
    </lineage>
</organism>
<dbReference type="EMBL" id="FUXC01000011">
    <property type="protein sequence ID" value="SJZ97402.1"/>
    <property type="molecule type" value="Genomic_DNA"/>
</dbReference>
<comment type="caution">
    <text evidence="4">Lacks conserved residue(s) required for the propagation of feature annotation.</text>
</comment>
<evidence type="ECO:0000313" key="7">
    <source>
        <dbReference type="Proteomes" id="UP000190395"/>
    </source>
</evidence>
<dbReference type="Gene3D" id="3.40.1090.10">
    <property type="entry name" value="Cytosolic phospholipase A2 catalytic domain"/>
    <property type="match status" value="2"/>
</dbReference>
<dbReference type="CDD" id="cd07208">
    <property type="entry name" value="Pat_hypo_Ecoli_yjju_like"/>
    <property type="match status" value="1"/>
</dbReference>